<dbReference type="EMBL" id="CP031037">
    <property type="protein sequence ID" value="QDZ20966.1"/>
    <property type="molecule type" value="Genomic_DNA"/>
</dbReference>
<gene>
    <name evidence="2" type="ORF">A3770_04p34840</name>
    <name evidence="1" type="ORF">CPRI1469_LOCUS3341</name>
</gene>
<sequence>MSRIFVPSKKVGLGAGLPPDMDNAGYRRARSKESLLQIAQYVNRQEWLELANGANAAQKKHAATSNGLVMGLFWGTIGVCFCPLMCYGCFVDVEGKMNADIEKLPVTQRLKERGITLHFVPKSGKFDMGGMSFTISPRTPSPPPPV</sequence>
<dbReference type="Proteomes" id="UP000316726">
    <property type="component" value="Chromosome 4"/>
</dbReference>
<keyword evidence="3" id="KW-1185">Reference proteome</keyword>
<dbReference type="AlphaFoldDB" id="A0A5B8MKG1"/>
<evidence type="ECO:0000313" key="1">
    <source>
        <dbReference type="EMBL" id="CAD9714488.1"/>
    </source>
</evidence>
<evidence type="ECO:0000313" key="2">
    <source>
        <dbReference type="EMBL" id="QDZ20966.1"/>
    </source>
</evidence>
<protein>
    <submittedName>
        <fullName evidence="2">Uncharacterized protein</fullName>
    </submittedName>
</protein>
<dbReference type="OrthoDB" id="10500160at2759"/>
<name>A0A5B8MKG1_9CHLO</name>
<evidence type="ECO:0000313" key="3">
    <source>
        <dbReference type="Proteomes" id="UP000316726"/>
    </source>
</evidence>
<accession>A0A5B8MKG1</accession>
<reference evidence="1" key="2">
    <citation type="submission" date="2021-01" db="EMBL/GenBank/DDBJ databases">
        <authorList>
            <person name="Corre E."/>
            <person name="Pelletier E."/>
            <person name="Niang G."/>
            <person name="Scheremetjew M."/>
            <person name="Finn R."/>
            <person name="Kale V."/>
            <person name="Holt S."/>
            <person name="Cochrane G."/>
            <person name="Meng A."/>
            <person name="Brown T."/>
            <person name="Cohen L."/>
        </authorList>
    </citation>
    <scope>NUCLEOTIDE SEQUENCE</scope>
    <source>
        <strain evidence="1">CCMP1205</strain>
    </source>
</reference>
<dbReference type="EMBL" id="HBHL01005111">
    <property type="protein sequence ID" value="CAD9714488.1"/>
    <property type="molecule type" value="Transcribed_RNA"/>
</dbReference>
<reference evidence="2 3" key="1">
    <citation type="submission" date="2018-07" db="EMBL/GenBank/DDBJ databases">
        <title>The complete nuclear genome of the prasinophyte Chloropicon primus (CCMP1205).</title>
        <authorList>
            <person name="Pombert J.-F."/>
            <person name="Otis C."/>
            <person name="Turmel M."/>
            <person name="Lemieux C."/>
        </authorList>
    </citation>
    <scope>NUCLEOTIDE SEQUENCE [LARGE SCALE GENOMIC DNA]</scope>
    <source>
        <strain evidence="2 3">CCMP1205</strain>
    </source>
</reference>
<proteinExistence type="predicted"/>
<organism evidence="2 3">
    <name type="scientific">Chloropicon primus</name>
    <dbReference type="NCBI Taxonomy" id="1764295"/>
    <lineage>
        <taxon>Eukaryota</taxon>
        <taxon>Viridiplantae</taxon>
        <taxon>Chlorophyta</taxon>
        <taxon>Chloropicophyceae</taxon>
        <taxon>Chloropicales</taxon>
        <taxon>Chloropicaceae</taxon>
        <taxon>Chloropicon</taxon>
    </lineage>
</organism>